<comment type="similarity">
    <text evidence="1">Belongs to the C/M/P thioester hydrolase family.</text>
</comment>
<protein>
    <recommendedName>
        <fullName evidence="2">Acyl-CoA thioesterase-like C-terminal domain-containing protein</fullName>
    </recommendedName>
</protein>
<dbReference type="Proteomes" id="UP000614601">
    <property type="component" value="Unassembled WGS sequence"/>
</dbReference>
<dbReference type="InterPro" id="IPR029069">
    <property type="entry name" value="HotDog_dom_sf"/>
</dbReference>
<comment type="caution">
    <text evidence="3">The sequence shown here is derived from an EMBL/GenBank/DDBJ whole genome shotgun (WGS) entry which is preliminary data.</text>
</comment>
<dbReference type="Pfam" id="PF20789">
    <property type="entry name" value="4HBT_3C"/>
    <property type="match status" value="1"/>
</dbReference>
<accession>A0A811LHL7</accession>
<evidence type="ECO:0000313" key="4">
    <source>
        <dbReference type="Proteomes" id="UP000614601"/>
    </source>
</evidence>
<gene>
    <name evidence="3" type="ORF">BOKJ2_LOCUS12462</name>
</gene>
<dbReference type="InterPro" id="IPR049450">
    <property type="entry name" value="ACOT8-like_C"/>
</dbReference>
<dbReference type="EMBL" id="CAJFCW020000006">
    <property type="protein sequence ID" value="CAG9123982.1"/>
    <property type="molecule type" value="Genomic_DNA"/>
</dbReference>
<organism evidence="3 4">
    <name type="scientific">Bursaphelenchus okinawaensis</name>
    <dbReference type="NCBI Taxonomy" id="465554"/>
    <lineage>
        <taxon>Eukaryota</taxon>
        <taxon>Metazoa</taxon>
        <taxon>Ecdysozoa</taxon>
        <taxon>Nematoda</taxon>
        <taxon>Chromadorea</taxon>
        <taxon>Rhabditida</taxon>
        <taxon>Tylenchina</taxon>
        <taxon>Tylenchomorpha</taxon>
        <taxon>Aphelenchoidea</taxon>
        <taxon>Aphelenchoididae</taxon>
        <taxon>Bursaphelenchus</taxon>
    </lineage>
</organism>
<dbReference type="Gene3D" id="2.40.160.210">
    <property type="entry name" value="Acyl-CoA thioesterase, double hotdog domain"/>
    <property type="match status" value="1"/>
</dbReference>
<name>A0A811LHL7_9BILA</name>
<dbReference type="OrthoDB" id="5796505at2759"/>
<dbReference type="EMBL" id="CAJFDH010000006">
    <property type="protein sequence ID" value="CAD5228006.1"/>
    <property type="molecule type" value="Genomic_DNA"/>
</dbReference>
<reference evidence="3" key="1">
    <citation type="submission" date="2020-09" db="EMBL/GenBank/DDBJ databases">
        <authorList>
            <person name="Kikuchi T."/>
        </authorList>
    </citation>
    <scope>NUCLEOTIDE SEQUENCE</scope>
    <source>
        <strain evidence="3">SH1</strain>
    </source>
</reference>
<dbReference type="SUPFAM" id="SSF54637">
    <property type="entry name" value="Thioesterase/thiol ester dehydrase-isomerase"/>
    <property type="match status" value="2"/>
</dbReference>
<dbReference type="PANTHER" id="PTHR11066:SF34">
    <property type="entry name" value="ACYL-COENZYME A THIOESTERASE 8"/>
    <property type="match status" value="1"/>
</dbReference>
<dbReference type="GO" id="GO:0005782">
    <property type="term" value="C:peroxisomal matrix"/>
    <property type="evidence" value="ECO:0007669"/>
    <property type="project" value="UniProtKB-SubCell"/>
</dbReference>
<dbReference type="Proteomes" id="UP000783686">
    <property type="component" value="Unassembled WGS sequence"/>
</dbReference>
<dbReference type="AlphaFoldDB" id="A0A811LHL7"/>
<dbReference type="GO" id="GO:0047617">
    <property type="term" value="F:fatty acyl-CoA hydrolase activity"/>
    <property type="evidence" value="ECO:0007669"/>
    <property type="project" value="InterPro"/>
</dbReference>
<dbReference type="InterPro" id="IPR003703">
    <property type="entry name" value="Acyl_CoA_thio"/>
</dbReference>
<dbReference type="PANTHER" id="PTHR11066">
    <property type="entry name" value="ACYL-COA THIOESTERASE"/>
    <property type="match status" value="1"/>
</dbReference>
<evidence type="ECO:0000313" key="3">
    <source>
        <dbReference type="EMBL" id="CAD5228006.1"/>
    </source>
</evidence>
<dbReference type="InterPro" id="IPR042171">
    <property type="entry name" value="Acyl-CoA_hotdog"/>
</dbReference>
<evidence type="ECO:0000259" key="2">
    <source>
        <dbReference type="Pfam" id="PF20789"/>
    </source>
</evidence>
<feature type="domain" description="Acyl-CoA thioesterase-like C-terminal" evidence="2">
    <location>
        <begin position="191"/>
        <end position="309"/>
    </location>
</feature>
<dbReference type="GO" id="GO:0006637">
    <property type="term" value="P:acyl-CoA metabolic process"/>
    <property type="evidence" value="ECO:0007669"/>
    <property type="project" value="InterPro"/>
</dbReference>
<sequence>MKEGDNVPRTEENSIKRVYKNIQSLVPIDDFYRSTAKHYGGAFDDKRLFGGQAVAQMYLAARKLKPNFTVSRIDVKFLRPGSTVDPIDYRPVDFADDTAHLTLVAKQNGKVLNKSHVRLINKAYAAFDLVQPTKPIDTSTLPNPLSCPIGPPMVAPLYIDRWLDKHGYQAVYGNNSEHRTSLFEIRPIQLYDFRPVDKRQKPTLLWIRLSDMVRDEAIVEPIFAPLIFSDFLVALPVDVIFDLKPEGKAPNLASMDHKITFHKYEDLDPRDFFFVMQQMEIAADRNLIVHSRIHTRDGIPVISILQQSVYQNILPLLPKL</sequence>
<dbReference type="GO" id="GO:0009062">
    <property type="term" value="P:fatty acid catabolic process"/>
    <property type="evidence" value="ECO:0007669"/>
    <property type="project" value="TreeGrafter"/>
</dbReference>
<keyword evidence="4" id="KW-1185">Reference proteome</keyword>
<proteinExistence type="inferred from homology"/>
<evidence type="ECO:0000256" key="1">
    <source>
        <dbReference type="ARBA" id="ARBA00006538"/>
    </source>
</evidence>